<comment type="caution">
    <text evidence="2">The sequence shown here is derived from an EMBL/GenBank/DDBJ whole genome shotgun (WGS) entry which is preliminary data.</text>
</comment>
<dbReference type="Proteomes" id="UP000037069">
    <property type="component" value="Unassembled WGS sequence"/>
</dbReference>
<sequence>MITQFPVEPMHMPSSVSFNVHSLLHLVECVEEFSDLNKKNKSIQQKADKDLTAQTKDSLIEILSKYADIYNFLQQQSENNKNILAGIENLKDTIVNQNNILTNVLSNQIVALNSSFKSHFEHPKYTTLFPLSSEKDLNDFENMINDDNKSEIVSSIKRVLGNKNSQKEICNIISNKMLLEYNMRGIQGKKRLMDYKAIMNWQDHQIYFSLKRIFMDITRRRTHLYIPSIINRDANWGRFLQIPLRTTKCTTILGSRRCASPNCLVTKETPRFQ</sequence>
<dbReference type="OrthoDB" id="7853427at2759"/>
<dbReference type="Pfam" id="PF16064">
    <property type="entry name" value="DUF4806"/>
    <property type="match status" value="1"/>
</dbReference>
<dbReference type="InterPro" id="IPR032071">
    <property type="entry name" value="DUF4806"/>
</dbReference>
<dbReference type="EMBL" id="JRES01000375">
    <property type="protein sequence ID" value="KNC31857.1"/>
    <property type="molecule type" value="Genomic_DNA"/>
</dbReference>
<feature type="domain" description="DUF4806" evidence="1">
    <location>
        <begin position="129"/>
        <end position="199"/>
    </location>
</feature>
<accession>A0A0L0CI12</accession>
<protein>
    <recommendedName>
        <fullName evidence="1">DUF4806 domain-containing protein</fullName>
    </recommendedName>
</protein>
<evidence type="ECO:0000313" key="3">
    <source>
        <dbReference type="Proteomes" id="UP000037069"/>
    </source>
</evidence>
<name>A0A0L0CI12_LUCCU</name>
<organism evidence="2 3">
    <name type="scientific">Lucilia cuprina</name>
    <name type="common">Green bottle fly</name>
    <name type="synonym">Australian sheep blowfly</name>
    <dbReference type="NCBI Taxonomy" id="7375"/>
    <lineage>
        <taxon>Eukaryota</taxon>
        <taxon>Metazoa</taxon>
        <taxon>Ecdysozoa</taxon>
        <taxon>Arthropoda</taxon>
        <taxon>Hexapoda</taxon>
        <taxon>Insecta</taxon>
        <taxon>Pterygota</taxon>
        <taxon>Neoptera</taxon>
        <taxon>Endopterygota</taxon>
        <taxon>Diptera</taxon>
        <taxon>Brachycera</taxon>
        <taxon>Muscomorpha</taxon>
        <taxon>Oestroidea</taxon>
        <taxon>Calliphoridae</taxon>
        <taxon>Luciliinae</taxon>
        <taxon>Lucilia</taxon>
    </lineage>
</organism>
<dbReference type="AlphaFoldDB" id="A0A0L0CI12"/>
<reference evidence="2 3" key="1">
    <citation type="journal article" date="2015" name="Nat. Commun.">
        <title>Lucilia cuprina genome unlocks parasitic fly biology to underpin future interventions.</title>
        <authorList>
            <person name="Anstead C.A."/>
            <person name="Korhonen P.K."/>
            <person name="Young N.D."/>
            <person name="Hall R.S."/>
            <person name="Jex A.R."/>
            <person name="Murali S.C."/>
            <person name="Hughes D.S."/>
            <person name="Lee S.F."/>
            <person name="Perry T."/>
            <person name="Stroehlein A.J."/>
            <person name="Ansell B.R."/>
            <person name="Breugelmans B."/>
            <person name="Hofmann A."/>
            <person name="Qu J."/>
            <person name="Dugan S."/>
            <person name="Lee S.L."/>
            <person name="Chao H."/>
            <person name="Dinh H."/>
            <person name="Han Y."/>
            <person name="Doddapaneni H.V."/>
            <person name="Worley K.C."/>
            <person name="Muzny D.M."/>
            <person name="Ioannidis P."/>
            <person name="Waterhouse R.M."/>
            <person name="Zdobnov E.M."/>
            <person name="James P.J."/>
            <person name="Bagnall N.H."/>
            <person name="Kotze A.C."/>
            <person name="Gibbs R.A."/>
            <person name="Richards S."/>
            <person name="Batterham P."/>
            <person name="Gasser R.B."/>
        </authorList>
    </citation>
    <scope>NUCLEOTIDE SEQUENCE [LARGE SCALE GENOMIC DNA]</scope>
    <source>
        <strain evidence="2 3">LS</strain>
        <tissue evidence="2">Full body</tissue>
    </source>
</reference>
<keyword evidence="3" id="KW-1185">Reference proteome</keyword>
<evidence type="ECO:0000313" key="2">
    <source>
        <dbReference type="EMBL" id="KNC31857.1"/>
    </source>
</evidence>
<proteinExistence type="predicted"/>
<gene>
    <name evidence="2" type="ORF">FF38_06102</name>
</gene>
<evidence type="ECO:0000259" key="1">
    <source>
        <dbReference type="Pfam" id="PF16064"/>
    </source>
</evidence>